<dbReference type="CDD" id="cd09121">
    <property type="entry name" value="PLDc_DNaseII_2"/>
    <property type="match status" value="1"/>
</dbReference>
<evidence type="ECO:0000256" key="2">
    <source>
        <dbReference type="ARBA" id="ARBA00022801"/>
    </source>
</evidence>
<dbReference type="PANTHER" id="PTHR10858:SF31">
    <property type="entry name" value="DEOXYRIBONUCLEASE-2"/>
    <property type="match status" value="1"/>
</dbReference>
<sequence length="277" mass="31527">MVKFPAVDSYFHINPFRSFHDVFENGCEQLYQEKTDLLDAFCFVDDDITKGTVFFNDQSGVWLIHSVPKFPLPDRYHYPESGHDYGQTMLCLSLSYSELGKIGTQLYYNKPNIYSSRLPTSIAAKYPILAKVVAGHYKQGAPYFSIVQLTTLRNTTFKSFAKTNQFNKDLYDGLVAPALKTNMIAETWRRGENVPLECRTTYHTNDALAIQVGSTNEFKYTKDHSKLARSTDATKPWICIGDINRMTSQYVRGGGTTCMSSFYLWKAFNVIKAANHC</sequence>
<keyword evidence="4" id="KW-1185">Reference proteome</keyword>
<name>A0A0D8XGB5_DICVI</name>
<dbReference type="InterPro" id="IPR004947">
    <property type="entry name" value="DNase_II"/>
</dbReference>
<dbReference type="STRING" id="29172.A0A0D8XGB5"/>
<reference evidence="4" key="2">
    <citation type="journal article" date="2016" name="Sci. Rep.">
        <title>Dictyocaulus viviparus genome, variome and transcriptome elucidate lungworm biology and support future intervention.</title>
        <authorList>
            <person name="McNulty S.N."/>
            <person name="Strube C."/>
            <person name="Rosa B.A."/>
            <person name="Martin J.C."/>
            <person name="Tyagi R."/>
            <person name="Choi Y.J."/>
            <person name="Wang Q."/>
            <person name="Hallsworth Pepin K."/>
            <person name="Zhang X."/>
            <person name="Ozersky P."/>
            <person name="Wilson R.K."/>
            <person name="Sternberg P.W."/>
            <person name="Gasser R.B."/>
            <person name="Mitreva M."/>
        </authorList>
    </citation>
    <scope>NUCLEOTIDE SEQUENCE [LARGE SCALE GENOMIC DNA]</scope>
    <source>
        <strain evidence="4">HannoverDv2000</strain>
    </source>
</reference>
<organism evidence="3 4">
    <name type="scientific">Dictyocaulus viviparus</name>
    <name type="common">Bovine lungworm</name>
    <dbReference type="NCBI Taxonomy" id="29172"/>
    <lineage>
        <taxon>Eukaryota</taxon>
        <taxon>Metazoa</taxon>
        <taxon>Ecdysozoa</taxon>
        <taxon>Nematoda</taxon>
        <taxon>Chromadorea</taxon>
        <taxon>Rhabditida</taxon>
        <taxon>Rhabditina</taxon>
        <taxon>Rhabditomorpha</taxon>
        <taxon>Strongyloidea</taxon>
        <taxon>Metastrongylidae</taxon>
        <taxon>Dictyocaulus</taxon>
    </lineage>
</organism>
<proteinExistence type="inferred from homology"/>
<dbReference type="GO" id="GO:0004531">
    <property type="term" value="F:deoxyribonuclease II activity"/>
    <property type="evidence" value="ECO:0007669"/>
    <property type="project" value="InterPro"/>
</dbReference>
<reference evidence="3 4" key="1">
    <citation type="submission" date="2013-11" db="EMBL/GenBank/DDBJ databases">
        <title>Draft genome of the bovine lungworm Dictyocaulus viviparus.</title>
        <authorList>
            <person name="Mitreva M."/>
        </authorList>
    </citation>
    <scope>NUCLEOTIDE SEQUENCE [LARGE SCALE GENOMIC DNA]</scope>
    <source>
        <strain evidence="3 4">HannoverDv2000</strain>
    </source>
</reference>
<keyword evidence="2" id="KW-0378">Hydrolase</keyword>
<protein>
    <submittedName>
        <fullName evidence="3">Deoxyribonuclease-2 domain protein</fullName>
    </submittedName>
</protein>
<evidence type="ECO:0000313" key="3">
    <source>
        <dbReference type="EMBL" id="KJH42779.1"/>
    </source>
</evidence>
<evidence type="ECO:0000256" key="1">
    <source>
        <dbReference type="ARBA" id="ARBA00007527"/>
    </source>
</evidence>
<dbReference type="AlphaFoldDB" id="A0A0D8XGB5"/>
<accession>A0A0D8XGB5</accession>
<comment type="similarity">
    <text evidence="1">Belongs to the DNase II family.</text>
</comment>
<dbReference type="Pfam" id="PF03265">
    <property type="entry name" value="DNase_II"/>
    <property type="match status" value="1"/>
</dbReference>
<dbReference type="OrthoDB" id="10261598at2759"/>
<dbReference type="PANTHER" id="PTHR10858">
    <property type="entry name" value="DEOXYRIBONUCLEASE II"/>
    <property type="match status" value="1"/>
</dbReference>
<gene>
    <name evidence="3" type="ORF">DICVIV_11223</name>
</gene>
<dbReference type="GO" id="GO:0006309">
    <property type="term" value="P:apoptotic DNA fragmentation"/>
    <property type="evidence" value="ECO:0007669"/>
    <property type="project" value="TreeGrafter"/>
</dbReference>
<evidence type="ECO:0000313" key="4">
    <source>
        <dbReference type="Proteomes" id="UP000053766"/>
    </source>
</evidence>
<dbReference type="EMBL" id="KN716626">
    <property type="protein sequence ID" value="KJH42779.1"/>
    <property type="molecule type" value="Genomic_DNA"/>
</dbReference>
<dbReference type="Proteomes" id="UP000053766">
    <property type="component" value="Unassembled WGS sequence"/>
</dbReference>